<feature type="compositionally biased region" description="Polar residues" evidence="2">
    <location>
        <begin position="68"/>
        <end position="77"/>
    </location>
</feature>
<dbReference type="PANTHER" id="PTHR45615">
    <property type="entry name" value="MYOSIN HEAVY CHAIN, NON-MUSCLE"/>
    <property type="match status" value="1"/>
</dbReference>
<dbReference type="RefSeq" id="XP_007774706.1">
    <property type="nucleotide sequence ID" value="XM_007776516.1"/>
</dbReference>
<reference evidence="4" key="1">
    <citation type="journal article" date="2012" name="Science">
        <title>The Paleozoic origin of enzymatic lignin decomposition reconstructed from 31 fungal genomes.</title>
        <authorList>
            <person name="Floudas D."/>
            <person name="Binder M."/>
            <person name="Riley R."/>
            <person name="Barry K."/>
            <person name="Blanchette R.A."/>
            <person name="Henrissat B."/>
            <person name="Martinez A.T."/>
            <person name="Otillar R."/>
            <person name="Spatafora J.W."/>
            <person name="Yadav J.S."/>
            <person name="Aerts A."/>
            <person name="Benoit I."/>
            <person name="Boyd A."/>
            <person name="Carlson A."/>
            <person name="Copeland A."/>
            <person name="Coutinho P.M."/>
            <person name="de Vries R.P."/>
            <person name="Ferreira P."/>
            <person name="Findley K."/>
            <person name="Foster B."/>
            <person name="Gaskell J."/>
            <person name="Glotzer D."/>
            <person name="Gorecki P."/>
            <person name="Heitman J."/>
            <person name="Hesse C."/>
            <person name="Hori C."/>
            <person name="Igarashi K."/>
            <person name="Jurgens J.A."/>
            <person name="Kallen N."/>
            <person name="Kersten P."/>
            <person name="Kohler A."/>
            <person name="Kuees U."/>
            <person name="Kumar T.K.A."/>
            <person name="Kuo A."/>
            <person name="LaButti K."/>
            <person name="Larrondo L.F."/>
            <person name="Lindquist E."/>
            <person name="Ling A."/>
            <person name="Lombard V."/>
            <person name="Lucas S."/>
            <person name="Lundell T."/>
            <person name="Martin R."/>
            <person name="McLaughlin D.J."/>
            <person name="Morgenstern I."/>
            <person name="Morin E."/>
            <person name="Murat C."/>
            <person name="Nagy L.G."/>
            <person name="Nolan M."/>
            <person name="Ohm R.A."/>
            <person name="Patyshakuliyeva A."/>
            <person name="Rokas A."/>
            <person name="Ruiz-Duenas F.J."/>
            <person name="Sabat G."/>
            <person name="Salamov A."/>
            <person name="Samejima M."/>
            <person name="Schmutz J."/>
            <person name="Slot J.C."/>
            <person name="St John F."/>
            <person name="Stenlid J."/>
            <person name="Sun H."/>
            <person name="Sun S."/>
            <person name="Syed K."/>
            <person name="Tsang A."/>
            <person name="Wiebenga A."/>
            <person name="Young D."/>
            <person name="Pisabarro A."/>
            <person name="Eastwood D.C."/>
            <person name="Martin F."/>
            <person name="Cullen D."/>
            <person name="Grigoriev I.V."/>
            <person name="Hibbett D.S."/>
        </authorList>
    </citation>
    <scope>NUCLEOTIDE SEQUENCE [LARGE SCALE GENOMIC DNA]</scope>
    <source>
        <strain evidence="4">RWD-64-598 SS2</strain>
    </source>
</reference>
<evidence type="ECO:0000256" key="1">
    <source>
        <dbReference type="SAM" id="Coils"/>
    </source>
</evidence>
<dbReference type="GeneID" id="19204086"/>
<dbReference type="Proteomes" id="UP000053558">
    <property type="component" value="Unassembled WGS sequence"/>
</dbReference>
<dbReference type="OMA" id="ASMEESF"/>
<evidence type="ECO:0000256" key="2">
    <source>
        <dbReference type="SAM" id="MobiDB-lite"/>
    </source>
</evidence>
<feature type="region of interest" description="Disordered" evidence="2">
    <location>
        <begin position="540"/>
        <end position="559"/>
    </location>
</feature>
<protein>
    <submittedName>
        <fullName evidence="3">Uncharacterized protein</fullName>
    </submittedName>
</protein>
<dbReference type="AlphaFoldDB" id="A0A5M3M7P9"/>
<feature type="region of interest" description="Disordered" evidence="2">
    <location>
        <begin position="799"/>
        <end position="829"/>
    </location>
</feature>
<evidence type="ECO:0000313" key="4">
    <source>
        <dbReference type="Proteomes" id="UP000053558"/>
    </source>
</evidence>
<dbReference type="EMBL" id="JH711589">
    <property type="protein sequence ID" value="EIW75302.1"/>
    <property type="molecule type" value="Genomic_DNA"/>
</dbReference>
<name>A0A5M3M7P9_CONPW</name>
<feature type="compositionally biased region" description="Polar residues" evidence="2">
    <location>
        <begin position="121"/>
        <end position="134"/>
    </location>
</feature>
<keyword evidence="1" id="KW-0175">Coiled coil</keyword>
<evidence type="ECO:0000313" key="3">
    <source>
        <dbReference type="EMBL" id="EIW75302.1"/>
    </source>
</evidence>
<comment type="caution">
    <text evidence="3">The sequence shown here is derived from an EMBL/GenBank/DDBJ whole genome shotgun (WGS) entry which is preliminary data.</text>
</comment>
<feature type="region of interest" description="Disordered" evidence="2">
    <location>
        <begin position="882"/>
        <end position="952"/>
    </location>
</feature>
<accession>A0A5M3M7P9</accession>
<keyword evidence="4" id="KW-1185">Reference proteome</keyword>
<feature type="region of interest" description="Disordered" evidence="2">
    <location>
        <begin position="1"/>
        <end position="162"/>
    </location>
</feature>
<feature type="compositionally biased region" description="Acidic residues" evidence="2">
    <location>
        <begin position="901"/>
        <end position="910"/>
    </location>
</feature>
<dbReference type="PANTHER" id="PTHR45615:SF80">
    <property type="entry name" value="GRIP DOMAIN-CONTAINING PROTEIN"/>
    <property type="match status" value="1"/>
</dbReference>
<dbReference type="KEGG" id="cput:CONPUDRAFT_159427"/>
<sequence>MEGPERRSFLGAQTLYKNRQSDDRKPAHILNPYNRTTDATRITGLAGAGSGSGTGHTSYFRESLARGQPTSQSTQSIKLEENRMGGFHTPPRINPSLYSGSQSAHAPRRSQGPETRFEFETSGSYTAPNVSSQYLAPRNSPYEPSIKEEHDADASASPRVMPGDDESDILARLSRMQARAKNDNVRLINERSALEAQLSEKDRDIAELKHRVADLTNQHSHLKTSNKKLADTANRNLAELRRDYEALKAETQPFSQLLTEGREAITAMAEFREVARHRLTQLEPMLDDDGSFIESSSVRRTLDELRSDLLNTQQVTDILRERLRDMSSDLSEARSRGLEVEQSRMQDVRSLEVLSEKYRQNVAEFSDLNSHYQVQRQEYFDTLSKFLEVEQQSSQFGAQAEELGRQVTSLQHVSDEKDGILRGKDGILMEQETELRDLRAARLYLERSIADLEDRARKAEQDASDAKTMFFNAQADSEALRDALRAANEQLSRLQATNEAVTDRYNSVLKDLYDVECSQKMSAAQLSDAIAERDSLREELKVSRQQNETNRARWQESEANRRNLQDRFEEQTVSLKLAKDNVGEIQERLDASETATKTDMAFLQGQLLNMKKNHDDTNGELTAVRTSAACLEKDLACQEVKYQASLSRSEEERLRAVERQESQEREGRRCKEKVIELEGVLAANIRRVEDLQKAYEDAKEGTRTATASLTARVTALEASEKRLIERSNTITGRYKANDLNQNEAALVNTITQQSRAIYEREIATKTNDIRMRDNMIKQHEARIKQLETSLSRRIREEAPSVATCVDRSHDVNEQPTDSEGNVNAHNPPYRARTDAILGATGAGGGKGSGIRPSQISMSNKHVTFADICDDGDDILDFEDSQRSATAGGGRIKRKDASPVVDVDDDEDEEPPQPLRPVKRPQRNSARVPEVEQVADKASATTSNKKGTKRSGR</sequence>
<gene>
    <name evidence="3" type="ORF">CONPUDRAFT_159427</name>
</gene>
<dbReference type="OrthoDB" id="3246510at2759"/>
<feature type="coiled-coil region" evidence="1">
    <location>
        <begin position="170"/>
        <end position="250"/>
    </location>
</feature>
<feature type="compositionally biased region" description="Basic and acidic residues" evidence="2">
    <location>
        <begin position="550"/>
        <end position="559"/>
    </location>
</feature>
<organism evidence="3 4">
    <name type="scientific">Coniophora puteana (strain RWD-64-598)</name>
    <name type="common">Brown rot fungus</name>
    <dbReference type="NCBI Taxonomy" id="741705"/>
    <lineage>
        <taxon>Eukaryota</taxon>
        <taxon>Fungi</taxon>
        <taxon>Dikarya</taxon>
        <taxon>Basidiomycota</taxon>
        <taxon>Agaricomycotina</taxon>
        <taxon>Agaricomycetes</taxon>
        <taxon>Agaricomycetidae</taxon>
        <taxon>Boletales</taxon>
        <taxon>Coniophorineae</taxon>
        <taxon>Coniophoraceae</taxon>
        <taxon>Coniophora</taxon>
    </lineage>
</organism>
<feature type="compositionally biased region" description="Polar residues" evidence="2">
    <location>
        <begin position="813"/>
        <end position="824"/>
    </location>
</feature>
<proteinExistence type="predicted"/>